<dbReference type="EMBL" id="MT732458">
    <property type="protein sequence ID" value="QQV90546.1"/>
    <property type="molecule type" value="Genomic_DNA"/>
</dbReference>
<proteinExistence type="predicted"/>
<gene>
    <name evidence="1" type="ORF">Danklef1_62</name>
</gene>
<reference evidence="1" key="1">
    <citation type="submission" date="2020-07" db="EMBL/GenBank/DDBJ databases">
        <title>Highly diverse flavobacterial phages as mortality factor during North Sea spring blooms.</title>
        <authorList>
            <person name="Bartlau N."/>
            <person name="Wichels A."/>
            <person name="Krohne G."/>
            <person name="Adriaenssens E.M."/>
            <person name="Heins A."/>
            <person name="Fuchs B.M."/>
            <person name="Amann R."/>
            <person name="Moraru C."/>
        </authorList>
    </citation>
    <scope>NUCLEOTIDE SEQUENCE</scope>
</reference>
<dbReference type="Proteomes" id="UP000693794">
    <property type="component" value="Segment"/>
</dbReference>
<protein>
    <submittedName>
        <fullName evidence="1">Uncharacterized protein</fullName>
    </submittedName>
</protein>
<organism evidence="1 2">
    <name type="scientific">Polaribacter phage Danklef_1</name>
    <dbReference type="NCBI Taxonomy" id="2745646"/>
    <lineage>
        <taxon>Viruses</taxon>
        <taxon>Duplodnaviria</taxon>
        <taxon>Heunggongvirae</taxon>
        <taxon>Uroviricota</taxon>
        <taxon>Caudoviricetes</taxon>
        <taxon>Forsetiviridae</taxon>
        <taxon>Freyavirus</taxon>
        <taxon>Freyavirus danklef</taxon>
    </lineage>
</organism>
<sequence length="62" mass="6907">MTTQDLNIVNALQTAKEVLTKMLSQGLSDSKFMFGLSNMLSEKYNLTQNQSIVIIEEALKIA</sequence>
<evidence type="ECO:0000313" key="2">
    <source>
        <dbReference type="Proteomes" id="UP000693794"/>
    </source>
</evidence>
<name>A0A8E4ZCG9_9CAUD</name>
<accession>A0A8E4ZCG9</accession>
<keyword evidence="2" id="KW-1185">Reference proteome</keyword>
<evidence type="ECO:0000313" key="1">
    <source>
        <dbReference type="EMBL" id="QQV90546.1"/>
    </source>
</evidence>